<organism evidence="8 9">
    <name type="scientific">Rarispira pelagica</name>
    <dbReference type="NCBI Taxonomy" id="3141764"/>
    <lineage>
        <taxon>Bacteria</taxon>
        <taxon>Pseudomonadati</taxon>
        <taxon>Spirochaetota</taxon>
        <taxon>Spirochaetia</taxon>
        <taxon>Winmispirales</taxon>
        <taxon>Winmispiraceae</taxon>
        <taxon>Rarispira</taxon>
    </lineage>
</organism>
<dbReference type="SUPFAM" id="SSF52540">
    <property type="entry name" value="P-loop containing nucleoside triphosphate hydrolases"/>
    <property type="match status" value="1"/>
</dbReference>
<dbReference type="Proteomes" id="UP001466331">
    <property type="component" value="Unassembled WGS sequence"/>
</dbReference>
<dbReference type="Gene3D" id="3.40.50.300">
    <property type="entry name" value="P-loop containing nucleotide triphosphate hydrolases"/>
    <property type="match status" value="1"/>
</dbReference>
<feature type="binding site" evidence="7">
    <location>
        <begin position="11"/>
        <end position="16"/>
    </location>
    <ligand>
        <name>ATP</name>
        <dbReference type="ChEBI" id="CHEBI:30616"/>
    </ligand>
</feature>
<feature type="binding site" evidence="7">
    <location>
        <position position="142"/>
    </location>
    <ligand>
        <name>substrate</name>
    </ligand>
</feature>
<sequence length="183" mass="20777">MKNIVLTGLKHAGKSTLGYMIAKTFDTLFYDLDTELERLAYKKTHKILTARQIWKELGEAFFREMELEAAASLAEKNSVVIATGGGIIDNRKALSILKENGIIVYLEEEPAVLFDRIRKGGIPPFLSADNPWESFVALYNKRHSAYKEYADIVLTLSGASPEEAEEMLLQKLKETEYGWEQLW</sequence>
<evidence type="ECO:0000256" key="5">
    <source>
        <dbReference type="ARBA" id="ARBA00022840"/>
    </source>
</evidence>
<comment type="pathway">
    <text evidence="7">Metabolic intermediate biosynthesis; chorismate biosynthesis; chorismate from D-erythrose 4-phosphate and phosphoenolpyruvate: step 5/7.</text>
</comment>
<keyword evidence="3 7" id="KW-0547">Nucleotide-binding</keyword>
<keyword evidence="7" id="KW-0479">Metal-binding</keyword>
<feature type="binding site" evidence="7">
    <location>
        <position position="63"/>
    </location>
    <ligand>
        <name>substrate</name>
    </ligand>
</feature>
<dbReference type="HAMAP" id="MF_00109">
    <property type="entry name" value="Shikimate_kinase"/>
    <property type="match status" value="1"/>
</dbReference>
<keyword evidence="5 7" id="KW-0067">ATP-binding</keyword>
<protein>
    <recommendedName>
        <fullName evidence="7">Shikimate kinase</fullName>
        <shortName evidence="7">SK</shortName>
        <ecNumber evidence="7">2.7.1.71</ecNumber>
    </recommendedName>
</protein>
<evidence type="ECO:0000256" key="7">
    <source>
        <dbReference type="HAMAP-Rule" id="MF_00109"/>
    </source>
</evidence>
<dbReference type="EMBL" id="JBCHKQ010000005">
    <property type="protein sequence ID" value="MEM5948794.1"/>
    <property type="molecule type" value="Genomic_DNA"/>
</dbReference>
<name>A0ABU9UE36_9SPIR</name>
<dbReference type="InterPro" id="IPR000623">
    <property type="entry name" value="Shikimate_kinase/TSH1"/>
</dbReference>
<feature type="binding site" evidence="7">
    <location>
        <position position="85"/>
    </location>
    <ligand>
        <name>substrate</name>
    </ligand>
</feature>
<keyword evidence="7" id="KW-0963">Cytoplasm</keyword>
<evidence type="ECO:0000313" key="8">
    <source>
        <dbReference type="EMBL" id="MEM5948794.1"/>
    </source>
</evidence>
<dbReference type="GO" id="GO:0016301">
    <property type="term" value="F:kinase activity"/>
    <property type="evidence" value="ECO:0007669"/>
    <property type="project" value="UniProtKB-KW"/>
</dbReference>
<evidence type="ECO:0000256" key="1">
    <source>
        <dbReference type="ARBA" id="ARBA00022605"/>
    </source>
</evidence>
<comment type="subunit">
    <text evidence="7">Monomer.</text>
</comment>
<evidence type="ECO:0000256" key="4">
    <source>
        <dbReference type="ARBA" id="ARBA00022777"/>
    </source>
</evidence>
<dbReference type="PANTHER" id="PTHR21087">
    <property type="entry name" value="SHIKIMATE KINASE"/>
    <property type="match status" value="1"/>
</dbReference>
<keyword evidence="2 7" id="KW-0808">Transferase</keyword>
<keyword evidence="7" id="KW-0460">Magnesium</keyword>
<comment type="caution">
    <text evidence="8">The sequence shown here is derived from an EMBL/GenBank/DDBJ whole genome shotgun (WGS) entry which is preliminary data.</text>
</comment>
<comment type="catalytic activity">
    <reaction evidence="7">
        <text>shikimate + ATP = 3-phosphoshikimate + ADP + H(+)</text>
        <dbReference type="Rhea" id="RHEA:13121"/>
        <dbReference type="ChEBI" id="CHEBI:15378"/>
        <dbReference type="ChEBI" id="CHEBI:30616"/>
        <dbReference type="ChEBI" id="CHEBI:36208"/>
        <dbReference type="ChEBI" id="CHEBI:145989"/>
        <dbReference type="ChEBI" id="CHEBI:456216"/>
        <dbReference type="EC" id="2.7.1.71"/>
    </reaction>
</comment>
<feature type="binding site" evidence="7">
    <location>
        <position position="15"/>
    </location>
    <ligand>
        <name>Mg(2+)</name>
        <dbReference type="ChEBI" id="CHEBI:18420"/>
    </ligand>
</feature>
<dbReference type="EC" id="2.7.1.71" evidence="7"/>
<dbReference type="InterPro" id="IPR027417">
    <property type="entry name" value="P-loop_NTPase"/>
</dbReference>
<keyword evidence="4 7" id="KW-0418">Kinase</keyword>
<reference evidence="8 9" key="1">
    <citation type="submission" date="2024-03" db="EMBL/GenBank/DDBJ databases">
        <title>Ignisphaera cupida sp. nov., a hyperthermophilic hydrolytic archaeon from a hot spring of Kamchatka, and proposal of Ignisphaeraceae fam. nov.</title>
        <authorList>
            <person name="Podosokorskaya O.A."/>
            <person name="Elcheninov A.G."/>
            <person name="Maltseva A.I."/>
            <person name="Zayulina K.S."/>
            <person name="Novikov A."/>
            <person name="Merkel A.Y."/>
        </authorList>
    </citation>
    <scope>NUCLEOTIDE SEQUENCE [LARGE SCALE GENOMIC DNA]</scope>
    <source>
        <strain evidence="8 9">38H-sp</strain>
    </source>
</reference>
<comment type="cofactor">
    <cofactor evidence="7">
        <name>Mg(2+)</name>
        <dbReference type="ChEBI" id="CHEBI:18420"/>
    </cofactor>
    <text evidence="7">Binds 1 Mg(2+) ion per subunit.</text>
</comment>
<dbReference type="Pfam" id="PF01202">
    <property type="entry name" value="SKI"/>
    <property type="match status" value="1"/>
</dbReference>
<dbReference type="PANTHER" id="PTHR21087:SF16">
    <property type="entry name" value="SHIKIMATE KINASE 1, CHLOROPLASTIC"/>
    <property type="match status" value="1"/>
</dbReference>
<comment type="subcellular location">
    <subcellularLocation>
        <location evidence="7">Cytoplasm</location>
    </subcellularLocation>
</comment>
<dbReference type="InterPro" id="IPR031322">
    <property type="entry name" value="Shikimate/glucono_kinase"/>
</dbReference>
<dbReference type="PRINTS" id="PR01100">
    <property type="entry name" value="SHIKIMTKNASE"/>
</dbReference>
<comment type="caution">
    <text evidence="7">Lacks conserved residue(s) required for the propagation of feature annotation.</text>
</comment>
<evidence type="ECO:0000256" key="6">
    <source>
        <dbReference type="ARBA" id="ARBA00023141"/>
    </source>
</evidence>
<comment type="similarity">
    <text evidence="7">Belongs to the shikimate kinase family.</text>
</comment>
<proteinExistence type="inferred from homology"/>
<evidence type="ECO:0000256" key="2">
    <source>
        <dbReference type="ARBA" id="ARBA00022679"/>
    </source>
</evidence>
<evidence type="ECO:0000313" key="9">
    <source>
        <dbReference type="Proteomes" id="UP001466331"/>
    </source>
</evidence>
<feature type="binding site" evidence="7">
    <location>
        <position position="33"/>
    </location>
    <ligand>
        <name>substrate</name>
    </ligand>
</feature>
<dbReference type="RefSeq" id="WP_420070244.1">
    <property type="nucleotide sequence ID" value="NZ_JBCHKQ010000005.1"/>
</dbReference>
<evidence type="ECO:0000256" key="3">
    <source>
        <dbReference type="ARBA" id="ARBA00022741"/>
    </source>
</evidence>
<comment type="function">
    <text evidence="7">Catalyzes the specific phosphorylation of the 3-hydroxyl group of shikimic acid using ATP as a cosubstrate.</text>
</comment>
<gene>
    <name evidence="7" type="primary">aroK</name>
    <name evidence="8" type="ORF">WKV44_09610</name>
</gene>
<keyword evidence="6 7" id="KW-0057">Aromatic amino acid biosynthesis</keyword>
<keyword evidence="1 7" id="KW-0028">Amino-acid biosynthesis</keyword>
<keyword evidence="9" id="KW-1185">Reference proteome</keyword>
<dbReference type="CDD" id="cd00464">
    <property type="entry name" value="SK"/>
    <property type="match status" value="1"/>
</dbReference>
<accession>A0ABU9UE36</accession>